<dbReference type="Gene3D" id="3.20.20.140">
    <property type="entry name" value="Metal-dependent hydrolases"/>
    <property type="match status" value="1"/>
</dbReference>
<dbReference type="PANTHER" id="PTHR43135:SF3">
    <property type="entry name" value="ALPHA-D-RIBOSE 1-METHYLPHOSPHONATE 5-TRIPHOSPHATE DIPHOSPHATASE"/>
    <property type="match status" value="1"/>
</dbReference>
<accession>A0A941E9C5</accession>
<evidence type="ECO:0000313" key="2">
    <source>
        <dbReference type="EMBL" id="MBR7825955.1"/>
    </source>
</evidence>
<dbReference type="AlphaFoldDB" id="A0A941E9C5"/>
<name>A0A941E9C5_9ACTN</name>
<dbReference type="InterPro" id="IPR032466">
    <property type="entry name" value="Metal_Hydrolase"/>
</dbReference>
<dbReference type="EMBL" id="JAGSOH010000011">
    <property type="protein sequence ID" value="MBR7825955.1"/>
    <property type="molecule type" value="Genomic_DNA"/>
</dbReference>
<dbReference type="Proteomes" id="UP000676325">
    <property type="component" value="Unassembled WGS sequence"/>
</dbReference>
<comment type="caution">
    <text evidence="2">The sequence shown here is derived from an EMBL/GenBank/DDBJ whole genome shotgun (WGS) entry which is preliminary data.</text>
</comment>
<keyword evidence="3" id="KW-1185">Reference proteome</keyword>
<evidence type="ECO:0000256" key="1">
    <source>
        <dbReference type="SAM" id="MobiDB-lite"/>
    </source>
</evidence>
<dbReference type="InterPro" id="IPR011059">
    <property type="entry name" value="Metal-dep_hydrolase_composite"/>
</dbReference>
<reference evidence="2" key="1">
    <citation type="submission" date="2021-04" db="EMBL/GenBank/DDBJ databases">
        <title>Genome based classification of Actinospica acidithermotolerans sp. nov., an actinobacterium isolated from an Indonesian hot spring.</title>
        <authorList>
            <person name="Kusuma A.B."/>
            <person name="Putra K.E."/>
            <person name="Nafisah S."/>
            <person name="Loh J."/>
            <person name="Nouioui I."/>
            <person name="Goodfellow M."/>
        </authorList>
    </citation>
    <scope>NUCLEOTIDE SEQUENCE</scope>
    <source>
        <strain evidence="2">MGRD01-02</strain>
    </source>
</reference>
<dbReference type="SUPFAM" id="SSF51556">
    <property type="entry name" value="Metallo-dependent hydrolases"/>
    <property type="match status" value="1"/>
</dbReference>
<feature type="compositionally biased region" description="Polar residues" evidence="1">
    <location>
        <begin position="155"/>
        <end position="168"/>
    </location>
</feature>
<dbReference type="GO" id="GO:0016810">
    <property type="term" value="F:hydrolase activity, acting on carbon-nitrogen (but not peptide) bonds"/>
    <property type="evidence" value="ECO:0007669"/>
    <property type="project" value="InterPro"/>
</dbReference>
<dbReference type="InterPro" id="IPR051781">
    <property type="entry name" value="Metallo-dep_Hydrolase"/>
</dbReference>
<sequence>MSTFAVTNVRVFDGETVLDADTVRCTDGAIVSVGHGAPAGVELIDGCGGMLLPGLIDAHVHPTDDGLRQALSFGVTTVFEMGGPPRSPEDRARIAADDDLADILSAGLPLTAVCGHPNELFVSREELFEPEVPAVLRRRRSPAWPIPRTCRDSSPVRSTQVPTSSSCSPRRAACLPRPAFPS</sequence>
<feature type="region of interest" description="Disordered" evidence="1">
    <location>
        <begin position="145"/>
        <end position="182"/>
    </location>
</feature>
<dbReference type="SUPFAM" id="SSF51338">
    <property type="entry name" value="Composite domain of metallo-dependent hydrolases"/>
    <property type="match status" value="1"/>
</dbReference>
<gene>
    <name evidence="2" type="ORF">KDK95_06520</name>
</gene>
<evidence type="ECO:0008006" key="4">
    <source>
        <dbReference type="Google" id="ProtNLM"/>
    </source>
</evidence>
<proteinExistence type="predicted"/>
<dbReference type="RefSeq" id="WP_212517177.1">
    <property type="nucleotide sequence ID" value="NZ_JAGSOH010000011.1"/>
</dbReference>
<evidence type="ECO:0000313" key="3">
    <source>
        <dbReference type="Proteomes" id="UP000676325"/>
    </source>
</evidence>
<dbReference type="PANTHER" id="PTHR43135">
    <property type="entry name" value="ALPHA-D-RIBOSE 1-METHYLPHOSPHONATE 5-TRIPHOSPHATE DIPHOSPHATASE"/>
    <property type="match status" value="1"/>
</dbReference>
<protein>
    <recommendedName>
        <fullName evidence="4">Amidohydrolase-related domain-containing protein</fullName>
    </recommendedName>
</protein>
<organism evidence="2 3">
    <name type="scientific">Actinospica acidithermotolerans</name>
    <dbReference type="NCBI Taxonomy" id="2828514"/>
    <lineage>
        <taxon>Bacteria</taxon>
        <taxon>Bacillati</taxon>
        <taxon>Actinomycetota</taxon>
        <taxon>Actinomycetes</taxon>
        <taxon>Catenulisporales</taxon>
        <taxon>Actinospicaceae</taxon>
        <taxon>Actinospica</taxon>
    </lineage>
</organism>